<proteinExistence type="predicted"/>
<feature type="transmembrane region" description="Helical" evidence="1">
    <location>
        <begin position="247"/>
        <end position="265"/>
    </location>
</feature>
<name>A0A8J8SY04_HALGN</name>
<keyword evidence="1" id="KW-0812">Transmembrane</keyword>
<feature type="transmembrane region" description="Helical" evidence="1">
    <location>
        <begin position="107"/>
        <end position="135"/>
    </location>
</feature>
<feature type="transmembrane region" description="Helical" evidence="1">
    <location>
        <begin position="340"/>
        <end position="361"/>
    </location>
</feature>
<feature type="transmembrane region" description="Helical" evidence="1">
    <location>
        <begin position="421"/>
        <end position="443"/>
    </location>
</feature>
<organism evidence="2 3">
    <name type="scientific">Halteria grandinella</name>
    <dbReference type="NCBI Taxonomy" id="5974"/>
    <lineage>
        <taxon>Eukaryota</taxon>
        <taxon>Sar</taxon>
        <taxon>Alveolata</taxon>
        <taxon>Ciliophora</taxon>
        <taxon>Intramacronucleata</taxon>
        <taxon>Spirotrichea</taxon>
        <taxon>Stichotrichia</taxon>
        <taxon>Sporadotrichida</taxon>
        <taxon>Halteriidae</taxon>
        <taxon>Halteria</taxon>
    </lineage>
</organism>
<dbReference type="Proteomes" id="UP000785679">
    <property type="component" value="Unassembled WGS sequence"/>
</dbReference>
<dbReference type="OrthoDB" id="301971at2759"/>
<comment type="caution">
    <text evidence="2">The sequence shown here is derived from an EMBL/GenBank/DDBJ whole genome shotgun (WGS) entry which is preliminary data.</text>
</comment>
<evidence type="ECO:0008006" key="4">
    <source>
        <dbReference type="Google" id="ProtNLM"/>
    </source>
</evidence>
<keyword evidence="3" id="KW-1185">Reference proteome</keyword>
<feature type="transmembrane region" description="Helical" evidence="1">
    <location>
        <begin position="367"/>
        <end position="400"/>
    </location>
</feature>
<keyword evidence="1" id="KW-1133">Transmembrane helix</keyword>
<feature type="transmembrane region" description="Helical" evidence="1">
    <location>
        <begin position="213"/>
        <end position="235"/>
    </location>
</feature>
<sequence length="566" mass="66484">MTQGQPLRKFFLCSLSSIQFFVRCNHLDIFRCQQNKNLYIWIILFIFIFLTPLLVLIDYHLNLLNTYQQQSEDYVGIAFCILTILIFLHSLINSFILTYVAKTTTKLIASLSSCSFCLLIPYGIIFQIICFILLIDSPEEYEIINSIKDIIAAPVFFTLFLVSIFVLKNIFKAQRFNYNYIQQQPPQEIYQQYQNYRWSLNIQSIFSRLKIRYISLILIIIAYIILELYCYGGLIHEMSQTNVDYQMIITFSFLIIAIPIYLILVEQIGFKDYETSSLNFWVPILLGGLSTFITVKIWEITETNSYISSISRLIGICPLLISLIQLTVGFLKSNRQNQKMFIMAISCYFFAFPLGLLLTLSDAFNDYSIAISAYTLMGIGLIPFVLVVLYYLFVIGIYLFKLPSQAVNLNFAPYKYLDLTNYAFWLNSIGYIISFHFTCFYVWNEPESATGTKKGTVIILQYFSYKDQWFYTPFYLLQLIMLQKHLAITQNKINRSQHQTRIVKRQPPVQCSRSLFYFQFHQALKMKQQKLLYQLVQLEFHQYFYTQDFSFLSKKRLLIIEGSSCH</sequence>
<evidence type="ECO:0000256" key="1">
    <source>
        <dbReference type="SAM" id="Phobius"/>
    </source>
</evidence>
<keyword evidence="1" id="KW-0472">Membrane</keyword>
<feature type="transmembrane region" description="Helical" evidence="1">
    <location>
        <begin position="277"/>
        <end position="298"/>
    </location>
</feature>
<feature type="transmembrane region" description="Helical" evidence="1">
    <location>
        <begin position="74"/>
        <end position="100"/>
    </location>
</feature>
<evidence type="ECO:0000313" key="3">
    <source>
        <dbReference type="Proteomes" id="UP000785679"/>
    </source>
</evidence>
<protein>
    <recommendedName>
        <fullName evidence="4">Transmembrane protein</fullName>
    </recommendedName>
</protein>
<feature type="transmembrane region" description="Helical" evidence="1">
    <location>
        <begin position="469"/>
        <end position="487"/>
    </location>
</feature>
<dbReference type="AlphaFoldDB" id="A0A8J8SY04"/>
<dbReference type="EMBL" id="RRYP01017031">
    <property type="protein sequence ID" value="TNV74418.1"/>
    <property type="molecule type" value="Genomic_DNA"/>
</dbReference>
<feature type="transmembrane region" description="Helical" evidence="1">
    <location>
        <begin position="38"/>
        <end position="62"/>
    </location>
</feature>
<evidence type="ECO:0000313" key="2">
    <source>
        <dbReference type="EMBL" id="TNV74418.1"/>
    </source>
</evidence>
<gene>
    <name evidence="2" type="ORF">FGO68_gene94</name>
</gene>
<reference evidence="2" key="1">
    <citation type="submission" date="2019-06" db="EMBL/GenBank/DDBJ databases">
        <authorList>
            <person name="Zheng W."/>
        </authorList>
    </citation>
    <scope>NUCLEOTIDE SEQUENCE</scope>
    <source>
        <strain evidence="2">QDHG01</strain>
    </source>
</reference>
<accession>A0A8J8SY04</accession>
<feature type="transmembrane region" description="Helical" evidence="1">
    <location>
        <begin position="310"/>
        <end position="331"/>
    </location>
</feature>
<feature type="transmembrane region" description="Helical" evidence="1">
    <location>
        <begin position="150"/>
        <end position="171"/>
    </location>
</feature>